<accession>A0AAV5DW24</accession>
<sequence>MIGRYRRMGVSEGRMRYVEVSQKEPFVLSSFALEDDGCCWTLEHRVALSRILTDRCYPWQEEEDTPRIGVIDPLNASITYLTIGNHVISVDMDKGMVLRSSILGETAGPFMFTHGFLTPCVLPPWLGSSRIPAAGTSTSNEANIKSNTLSDILVRDDSNKKN</sequence>
<reference evidence="1" key="1">
    <citation type="journal article" date="2018" name="DNA Res.">
        <title>Multiple hybrid de novo genome assembly of finger millet, an orphan allotetraploid crop.</title>
        <authorList>
            <person name="Hatakeyama M."/>
            <person name="Aluri S."/>
            <person name="Balachadran M.T."/>
            <person name="Sivarajan S.R."/>
            <person name="Patrignani A."/>
            <person name="Gruter S."/>
            <person name="Poveda L."/>
            <person name="Shimizu-Inatsugi R."/>
            <person name="Baeten J."/>
            <person name="Francoijs K.J."/>
            <person name="Nataraja K.N."/>
            <person name="Reddy Y.A.N."/>
            <person name="Phadnis S."/>
            <person name="Ravikumar R.L."/>
            <person name="Schlapbach R."/>
            <person name="Sreeman S.M."/>
            <person name="Shimizu K.K."/>
        </authorList>
    </citation>
    <scope>NUCLEOTIDE SEQUENCE</scope>
</reference>
<comment type="caution">
    <text evidence="1">The sequence shown here is derived from an EMBL/GenBank/DDBJ whole genome shotgun (WGS) entry which is preliminary data.</text>
</comment>
<organism evidence="1 2">
    <name type="scientific">Eleusine coracana subsp. coracana</name>
    <dbReference type="NCBI Taxonomy" id="191504"/>
    <lineage>
        <taxon>Eukaryota</taxon>
        <taxon>Viridiplantae</taxon>
        <taxon>Streptophyta</taxon>
        <taxon>Embryophyta</taxon>
        <taxon>Tracheophyta</taxon>
        <taxon>Spermatophyta</taxon>
        <taxon>Magnoliopsida</taxon>
        <taxon>Liliopsida</taxon>
        <taxon>Poales</taxon>
        <taxon>Poaceae</taxon>
        <taxon>PACMAD clade</taxon>
        <taxon>Chloridoideae</taxon>
        <taxon>Cynodonteae</taxon>
        <taxon>Eleusininae</taxon>
        <taxon>Eleusine</taxon>
    </lineage>
</organism>
<dbReference type="PANTHER" id="PTHR33086:SF98">
    <property type="entry name" value="OS05G0468200 PROTEIN"/>
    <property type="match status" value="1"/>
</dbReference>
<protein>
    <recommendedName>
        <fullName evidence="3">DUF1618 domain-containing protein</fullName>
    </recommendedName>
</protein>
<evidence type="ECO:0000313" key="2">
    <source>
        <dbReference type="Proteomes" id="UP001054889"/>
    </source>
</evidence>
<name>A0AAV5DW24_ELECO</name>
<dbReference type="AlphaFoldDB" id="A0AAV5DW24"/>
<evidence type="ECO:0008006" key="3">
    <source>
        <dbReference type="Google" id="ProtNLM"/>
    </source>
</evidence>
<dbReference type="PANTHER" id="PTHR33086">
    <property type="entry name" value="OS05G0468200 PROTEIN-RELATED"/>
    <property type="match status" value="1"/>
</dbReference>
<dbReference type="EMBL" id="BQKI01000071">
    <property type="protein sequence ID" value="GJN14662.1"/>
    <property type="molecule type" value="Genomic_DNA"/>
</dbReference>
<keyword evidence="2" id="KW-1185">Reference proteome</keyword>
<proteinExistence type="predicted"/>
<reference evidence="1" key="2">
    <citation type="submission" date="2021-12" db="EMBL/GenBank/DDBJ databases">
        <title>Resequencing data analysis of finger millet.</title>
        <authorList>
            <person name="Hatakeyama M."/>
            <person name="Aluri S."/>
            <person name="Balachadran M.T."/>
            <person name="Sivarajan S.R."/>
            <person name="Poveda L."/>
            <person name="Shimizu-Inatsugi R."/>
            <person name="Schlapbach R."/>
            <person name="Sreeman S.M."/>
            <person name="Shimizu K.K."/>
        </authorList>
    </citation>
    <scope>NUCLEOTIDE SEQUENCE</scope>
</reference>
<evidence type="ECO:0000313" key="1">
    <source>
        <dbReference type="EMBL" id="GJN14662.1"/>
    </source>
</evidence>
<gene>
    <name evidence="1" type="primary">gb01515</name>
    <name evidence="1" type="ORF">PR202_gb01515</name>
</gene>
<dbReference type="Proteomes" id="UP001054889">
    <property type="component" value="Unassembled WGS sequence"/>
</dbReference>